<feature type="compositionally biased region" description="Low complexity" evidence="2">
    <location>
        <begin position="1637"/>
        <end position="1674"/>
    </location>
</feature>
<feature type="compositionally biased region" description="Basic residues" evidence="2">
    <location>
        <begin position="442"/>
        <end position="452"/>
    </location>
</feature>
<feature type="compositionally biased region" description="Basic and acidic residues" evidence="2">
    <location>
        <begin position="179"/>
        <end position="189"/>
    </location>
</feature>
<proteinExistence type="predicted"/>
<feature type="compositionally biased region" description="Basic and acidic residues" evidence="2">
    <location>
        <begin position="1251"/>
        <end position="1261"/>
    </location>
</feature>
<reference evidence="3" key="1">
    <citation type="submission" date="2021-11" db="EMBL/GenBank/DDBJ databases">
        <title>Purpureocillium_takamizusanense_genome.</title>
        <authorList>
            <person name="Nguyen N.-H."/>
        </authorList>
    </citation>
    <scope>NUCLEOTIDE SEQUENCE</scope>
    <source>
        <strain evidence="3">PT3</strain>
    </source>
</reference>
<feature type="compositionally biased region" description="Basic and acidic residues" evidence="2">
    <location>
        <begin position="1320"/>
        <end position="1334"/>
    </location>
</feature>
<dbReference type="EMBL" id="CP086359">
    <property type="protein sequence ID" value="UNI21042.1"/>
    <property type="molecule type" value="Genomic_DNA"/>
</dbReference>
<evidence type="ECO:0000256" key="2">
    <source>
        <dbReference type="SAM" id="MobiDB-lite"/>
    </source>
</evidence>
<sequence length="2209" mass="238425">MARDNAEPAPSHAEASAETPVAEEAAVPDEPEKKEEEDWSFGLSKKDKKKKKKTKALELAADESSPSSEADASREGDTGKEPVDDFWSAPVSKKDKKKKRKSTLAMESDTPDGNSAPTEDNTESQPHPDVEAVADNTVDNSAAAARDLDQAPAMKEELADAASIDRVAPIAEEPTQDTVLERSHVKEWPAEPESLPIEQDPGESRSEESMPEPNPDDEWSVPVATKKGKKGKKGRKSQVDVLPCHESTADTSKLPITEPAPKPEEDAAAPADAASDTAPLSAGEPVAVPQTEDTEMGESSVTPVKDTEMPDATREVEGLFTHEVVIPDADAAVPDTPEHEADTAKPDDEPVSETQPSEDAAAEDAWDTMPQRKLSKKDKKKKRQESLMEEPAEPSTNAPKEDPAPVSQHPEEPVSAALDDRQTSPAFAEGISAEPEEWLPTKKSKKDKKKAQKLAAAAAIGAAAGVAAAGLATEDSTDTPTDEAREVKPTEESSSQPAFGSWADEMDDVAPIDQPEHSQEPQPTPDVEDDGPGFQLTRKKSKKGKNRGRESLGPAEPNSEAVPTSEAEQQPGPAAAGDQRLETGGELSRGVDNVEPQTTLRDFEPAAPAEAEDEWAMPVKKKGKKGKKAKGSGTLTPANEPELVGMPDVAAPEQASEDVPIPEPEDLSEAAVPETTLPPSPVPEPSQPAQEADDWAFTTKKGKKGKKGRKGSGIATPANEPELPTDSLPIEVAQEATEQAASDTPLPSDHQVVEALEPEVEQVALAPSPPEDRAVEHDVLMPDQSIEPELPREEAAVAAVADASEPPVQMQAEEATADDAWAFPVKKNGKKGKKSKSTSGSMTPVTALDDQATVVDDSIADKDLALPSHETANAEESTPIDVPVEAEASRAIQEPTPPIEAEDEWAMPPKKKKGKGKKNKGILLSAFEEPTTASEETVQTETPTVDDSQAVSSAAIDFEQAKPAALDWQPEPEQMTADDLMDVDARGEPSEPAQDRRPEQTTTEPAPAPVEASPEDTWAVPGRKKSKKDKKRKSSQVMVLDALHDDAPAQEELPQEHAEEARMVEGDSGDQPASDDWFDDFSVPKSQVSVAKSKKKKGKKGNEIAPVLAAPAREPAAMEETSEKDPMPIDQLTQDVAEDMAGGTADDEATVSGANTFDDVWESDPRLPGISARSQDMSAFGGDDAPTQGKPSEESSRDLPTTPTKEDSRARSSSSGGDAAAAAGALSGGVALLAQRFGGSNKKKKKGKGSKIVDKRHQREDDLFDDPALWEGADKKSLQADKGAIMGDSVAAGDLDMGEPSKVKEVPITTMSGSFTESESGWKETARQGARLDDEFAGSPILGREEASTTSEHHVGLLRRGSEVEEPVGGLLKEREEEEARLGSLSPAVSEFRRSPARALPAVEEVPEAEDEATKLSWPTPEMNRDSGFAAESPNPTRRRSNLFGDEETQQRDSGVHTGDWAEEGIPRAMPRTPEPSQDKKPRHSPYGTPVLVRDDTPVLRGPEGYAVATPEPEKRLRRTTQKKSYGELGGGEEARGGRWHESLDADKDKDKERSVSDGAAMAMAAAAGPRAEPRRSASNTSLSLSRHRTPEPLHLRPESPGIITRATSTTPTPTPPPLRRIDKRMSGDLRALRQQSSSSNLAGGSRSSTPATAAHAAAAALGAAAVGTVAAAASSSKLRRDQSSPSPPPAPVANESRVRSSSNRDGDKDMADVFDGYGEGRIGSPRSPTRPHSMRRRQSMQVLELESRVQQLLDENRALTDARAHAEQNLSQRAASVLSDRDAEIEKLKQNLQFLQNEVTRLTEVNDGLASANAELASKDNGARYADLEVRHATVSRELDEARGAHTGFDESLQAKDAEIADLRAQLEAAKQQIRDMQRKILDSKAADAHFLDIKDEDYFDNRCQQLCSHVQQWVLRFSKFSDMRACRLTSEINDEKTIDRLDNAVLDGSDVDTYLNDRVKRRDIFMSMTMNMIWEFVFTRYLFGMDREQRQKLKSLEKLLLDVGPSEAVRQWRAVTLTLLSRRENFKAQRDLDTEAVVQAVFQTLCKILPPPSNLEDQIQSQLRRVMREAVDLSVEMRTQRAEYMMLPPLQPEYDADGELAATVQFDASMMNERSGKMAETNEELEARGAIVRIVLFPLVVKRGDDAGVGEDKIVVCPAQVLIARDKNKRHLTPSSDAGGASLGAPSRVSVVTEHMGTEAEYMEGGI</sequence>
<feature type="compositionally biased region" description="Basic and acidic residues" evidence="2">
    <location>
        <begin position="1054"/>
        <end position="1065"/>
    </location>
</feature>
<feature type="compositionally biased region" description="Low complexity" evidence="2">
    <location>
        <begin position="268"/>
        <end position="279"/>
    </location>
</feature>
<feature type="compositionally biased region" description="Low complexity" evidence="2">
    <location>
        <begin position="7"/>
        <end position="25"/>
    </location>
</feature>
<feature type="compositionally biased region" description="Basic and acidic residues" evidence="2">
    <location>
        <begin position="1620"/>
        <end position="1632"/>
    </location>
</feature>
<feature type="compositionally biased region" description="Low complexity" evidence="2">
    <location>
        <begin position="1211"/>
        <end position="1223"/>
    </location>
</feature>
<feature type="compositionally biased region" description="Basic residues" evidence="2">
    <location>
        <begin position="619"/>
        <end position="630"/>
    </location>
</feature>
<organism evidence="3 4">
    <name type="scientific">Purpureocillium takamizusanense</name>
    <dbReference type="NCBI Taxonomy" id="2060973"/>
    <lineage>
        <taxon>Eukaryota</taxon>
        <taxon>Fungi</taxon>
        <taxon>Dikarya</taxon>
        <taxon>Ascomycota</taxon>
        <taxon>Pezizomycotina</taxon>
        <taxon>Sordariomycetes</taxon>
        <taxon>Hypocreomycetidae</taxon>
        <taxon>Hypocreales</taxon>
        <taxon>Ophiocordycipitaceae</taxon>
        <taxon>Purpureocillium</taxon>
    </lineage>
</organism>
<accession>A0A9Q8QKT0</accession>
<feature type="region of interest" description="Disordered" evidence="2">
    <location>
        <begin position="1236"/>
        <end position="1740"/>
    </location>
</feature>
<feature type="coiled-coil region" evidence="1">
    <location>
        <begin position="1854"/>
        <end position="1888"/>
    </location>
</feature>
<feature type="compositionally biased region" description="Basic and acidic residues" evidence="2">
    <location>
        <begin position="1589"/>
        <end position="1598"/>
    </location>
</feature>
<evidence type="ECO:0000313" key="3">
    <source>
        <dbReference type="EMBL" id="UNI21042.1"/>
    </source>
</evidence>
<dbReference type="PANTHER" id="PTHR40641">
    <property type="entry name" value="INVOLUCRIN REPEAT PROTEIN (AFU_ORTHOLOGUE AFUA_2G08060)"/>
    <property type="match status" value="1"/>
</dbReference>
<dbReference type="OrthoDB" id="5365701at2759"/>
<feature type="compositionally biased region" description="Basic and acidic residues" evidence="2">
    <location>
        <begin position="146"/>
        <end position="158"/>
    </location>
</feature>
<name>A0A9Q8QKT0_9HYPO</name>
<feature type="compositionally biased region" description="Basic residues" evidence="2">
    <location>
        <begin position="1022"/>
        <end position="1034"/>
    </location>
</feature>
<dbReference type="InterPro" id="IPR053268">
    <property type="entry name" value="Woronin_anchor"/>
</dbReference>
<feature type="compositionally biased region" description="Pro residues" evidence="2">
    <location>
        <begin position="676"/>
        <end position="686"/>
    </location>
</feature>
<feature type="compositionally biased region" description="Low complexity" evidence="2">
    <location>
        <begin position="1000"/>
        <end position="1012"/>
    </location>
</feature>
<keyword evidence="4" id="KW-1185">Reference proteome</keyword>
<feature type="compositionally biased region" description="Low complexity" evidence="2">
    <location>
        <begin position="57"/>
        <end position="70"/>
    </location>
</feature>
<dbReference type="Proteomes" id="UP000829364">
    <property type="component" value="Chromosome 6"/>
</dbReference>
<feature type="compositionally biased region" description="Polar residues" evidence="2">
    <location>
        <begin position="931"/>
        <end position="952"/>
    </location>
</feature>
<feature type="compositionally biased region" description="Basic and acidic residues" evidence="2">
    <location>
        <begin position="1343"/>
        <end position="1363"/>
    </location>
</feature>
<feature type="compositionally biased region" description="Low complexity" evidence="2">
    <location>
        <begin position="453"/>
        <end position="472"/>
    </location>
</feature>
<feature type="compositionally biased region" description="Polar residues" evidence="2">
    <location>
        <begin position="111"/>
        <end position="125"/>
    </location>
</feature>
<gene>
    <name evidence="3" type="ORF">JDV02_007070</name>
</gene>
<feature type="region of interest" description="Disordered" evidence="2">
    <location>
        <begin position="798"/>
        <end position="849"/>
    </location>
</feature>
<feature type="compositionally biased region" description="Basic residues" evidence="2">
    <location>
        <begin position="827"/>
        <end position="836"/>
    </location>
</feature>
<feature type="compositionally biased region" description="Basic residues" evidence="2">
    <location>
        <begin position="700"/>
        <end position="710"/>
    </location>
</feature>
<feature type="compositionally biased region" description="Basic and acidic residues" evidence="2">
    <location>
        <begin position="305"/>
        <end position="317"/>
    </location>
</feature>
<protein>
    <submittedName>
        <fullName evidence="3">Uncharacterized protein</fullName>
    </submittedName>
</protein>
<feature type="compositionally biased region" description="Basic residues" evidence="2">
    <location>
        <begin position="537"/>
        <end position="546"/>
    </location>
</feature>
<feature type="compositionally biased region" description="Polar residues" evidence="2">
    <location>
        <begin position="1309"/>
        <end position="1319"/>
    </location>
</feature>
<feature type="compositionally biased region" description="Low complexity" evidence="2">
    <location>
        <begin position="798"/>
        <end position="808"/>
    </location>
</feature>
<dbReference type="KEGG" id="ptkz:JDV02_007070"/>
<feature type="region of interest" description="Disordered" evidence="2">
    <location>
        <begin position="1"/>
        <end position="746"/>
    </location>
</feature>
<feature type="compositionally biased region" description="Basic and acidic residues" evidence="2">
    <location>
        <begin position="71"/>
        <end position="83"/>
    </location>
</feature>
<feature type="region of interest" description="Disordered" evidence="2">
    <location>
        <begin position="861"/>
        <end position="1223"/>
    </location>
</feature>
<feature type="compositionally biased region" description="Low complexity" evidence="2">
    <location>
        <begin position="1559"/>
        <end position="1571"/>
    </location>
</feature>
<feature type="compositionally biased region" description="Basic residues" evidence="2">
    <location>
        <begin position="909"/>
        <end position="920"/>
    </location>
</feature>
<feature type="compositionally biased region" description="Basic residues" evidence="2">
    <location>
        <begin position="373"/>
        <end position="383"/>
    </location>
</feature>
<feature type="compositionally biased region" description="Low complexity" evidence="2">
    <location>
        <begin position="1105"/>
        <end position="1119"/>
    </location>
</feature>
<feature type="compositionally biased region" description="Basic and acidic residues" evidence="2">
    <location>
        <begin position="482"/>
        <end position="491"/>
    </location>
</feature>
<feature type="compositionally biased region" description="Basic and acidic residues" evidence="2">
    <location>
        <begin position="1372"/>
        <end position="1381"/>
    </location>
</feature>
<dbReference type="GeneID" id="72069019"/>
<feature type="compositionally biased region" description="Basic and acidic residues" evidence="2">
    <location>
        <begin position="1533"/>
        <end position="1556"/>
    </location>
</feature>
<dbReference type="PANTHER" id="PTHR40641:SF2">
    <property type="entry name" value="INVOLUCRIN REPEAT PROTEIN"/>
    <property type="match status" value="1"/>
</dbReference>
<feature type="compositionally biased region" description="Basic and acidic residues" evidence="2">
    <location>
        <begin position="336"/>
        <end position="348"/>
    </location>
</feature>
<feature type="compositionally biased region" description="Basic residues" evidence="2">
    <location>
        <begin position="226"/>
        <end position="236"/>
    </location>
</feature>
<keyword evidence="1" id="KW-0175">Coiled coil</keyword>
<evidence type="ECO:0000313" key="4">
    <source>
        <dbReference type="Proteomes" id="UP000829364"/>
    </source>
</evidence>
<feature type="compositionally biased region" description="Basic and acidic residues" evidence="2">
    <location>
        <begin position="1697"/>
        <end position="1712"/>
    </location>
</feature>
<feature type="compositionally biased region" description="Basic and acidic residues" evidence="2">
    <location>
        <begin position="983"/>
        <end position="999"/>
    </location>
</feature>
<dbReference type="RefSeq" id="XP_047844523.1">
    <property type="nucleotide sequence ID" value="XM_047988525.1"/>
</dbReference>
<evidence type="ECO:0000256" key="1">
    <source>
        <dbReference type="SAM" id="Coils"/>
    </source>
</evidence>